<protein>
    <submittedName>
        <fullName evidence="1">Uncharacterized protein</fullName>
    </submittedName>
</protein>
<proteinExistence type="predicted"/>
<sequence>MILAAEARRSEDFTMHPLSRTRLPGSRARAVMNERPSLAPVVLAAVLAAPSSGFARAGDPLPACYELMLVPPLEPEYERGQVLRDMNENGVVLLDGVLDADSVGDLPQRQTAYTWTGAEAVPILIDGLMHTQGLAINDRDEVLVLGGHDADVFNGSWTEAVVWKDGEVLVRISGLEDFSFEPAGWINERGHVALRSVYEREVYRWAEGRFESLGSWDAVALLDDDAVVGFDDVAGEIVRWGDERTVLPSPCESSLQSFWPKFSREGEMAATYECDGESHGAIWDDGEARELANPLGGDISLIDVNDRGDVLGVLWTSEDGARVPVSWRGDGELAELPVPPGMESSEFWAMNEHGLLVGVFARGDPKELHFFVSDGDEVMELPGPALVVGDEFSIPRLLIDDHGDVVASVEGEFDIYRFPTLYWRPCAGEAGKS</sequence>
<name>A0ABS7TPM4_9BACT</name>
<accession>A0ABS7TPM4</accession>
<reference evidence="1" key="1">
    <citation type="submission" date="2021-08" db="EMBL/GenBank/DDBJ databases">
        <authorList>
            <person name="Stevens D.C."/>
        </authorList>
    </citation>
    <scope>NUCLEOTIDE SEQUENCE</scope>
    <source>
        <strain evidence="1">DSM 53165</strain>
    </source>
</reference>
<evidence type="ECO:0000313" key="2">
    <source>
        <dbReference type="Proteomes" id="UP001139031"/>
    </source>
</evidence>
<comment type="caution">
    <text evidence="1">The sequence shown here is derived from an EMBL/GenBank/DDBJ whole genome shotgun (WGS) entry which is preliminary data.</text>
</comment>
<keyword evidence="2" id="KW-1185">Reference proteome</keyword>
<evidence type="ECO:0000313" key="1">
    <source>
        <dbReference type="EMBL" id="MBZ5710165.1"/>
    </source>
</evidence>
<gene>
    <name evidence="1" type="ORF">K7C98_12945</name>
</gene>
<dbReference type="EMBL" id="JAIRAU010000012">
    <property type="protein sequence ID" value="MBZ5710165.1"/>
    <property type="molecule type" value="Genomic_DNA"/>
</dbReference>
<dbReference type="Proteomes" id="UP001139031">
    <property type="component" value="Unassembled WGS sequence"/>
</dbReference>
<organism evidence="1 2">
    <name type="scientific">Nannocystis pusilla</name>
    <dbReference type="NCBI Taxonomy" id="889268"/>
    <lineage>
        <taxon>Bacteria</taxon>
        <taxon>Pseudomonadati</taxon>
        <taxon>Myxococcota</taxon>
        <taxon>Polyangia</taxon>
        <taxon>Nannocystales</taxon>
        <taxon>Nannocystaceae</taxon>
        <taxon>Nannocystis</taxon>
    </lineage>
</organism>
<dbReference type="RefSeq" id="WP_224191937.1">
    <property type="nucleotide sequence ID" value="NZ_JAIRAU010000012.1"/>
</dbReference>